<name>A0ABQ9DFG7_9PASS</name>
<dbReference type="Proteomes" id="UP001145742">
    <property type="component" value="Unassembled WGS sequence"/>
</dbReference>
<dbReference type="PANTHER" id="PTHR33332">
    <property type="entry name" value="REVERSE TRANSCRIPTASE DOMAIN-CONTAINING PROTEIN"/>
    <property type="match status" value="1"/>
</dbReference>
<evidence type="ECO:0000313" key="2">
    <source>
        <dbReference type="Proteomes" id="UP001145742"/>
    </source>
</evidence>
<dbReference type="EMBL" id="WHWB01033765">
    <property type="protein sequence ID" value="KAJ7417367.1"/>
    <property type="molecule type" value="Genomic_DNA"/>
</dbReference>
<protein>
    <submittedName>
        <fullName evidence="1">Uncharacterized protein</fullName>
    </submittedName>
</protein>
<reference evidence="1" key="1">
    <citation type="submission" date="2019-10" db="EMBL/GenBank/DDBJ databases">
        <authorList>
            <person name="Soares A.E.R."/>
            <person name="Aleixo A."/>
            <person name="Schneider P."/>
            <person name="Miyaki C.Y."/>
            <person name="Schneider M.P."/>
            <person name="Mello C."/>
            <person name="Vasconcelos A.T.R."/>
        </authorList>
    </citation>
    <scope>NUCLEOTIDE SEQUENCE</scope>
    <source>
        <tissue evidence="1">Muscle</tissue>
    </source>
</reference>
<gene>
    <name evidence="1" type="ORF">WISP_64865</name>
</gene>
<comment type="caution">
    <text evidence="1">The sequence shown here is derived from an EMBL/GenBank/DDBJ whole genome shotgun (WGS) entry which is preliminary data.</text>
</comment>
<sequence length="92" mass="10789">MSKCWVLHLGRNNCKECYRLGREWLESSHVERDLGVLIDRKLNMSQHYAQVAKKINGILAFIRNSVTSRTREVILSMFSALVRLDLEYCVQF</sequence>
<keyword evidence="2" id="KW-1185">Reference proteome</keyword>
<evidence type="ECO:0000313" key="1">
    <source>
        <dbReference type="EMBL" id="KAJ7417367.1"/>
    </source>
</evidence>
<proteinExistence type="predicted"/>
<organism evidence="1 2">
    <name type="scientific">Willisornis vidua</name>
    <name type="common">Xingu scale-backed antbird</name>
    <dbReference type="NCBI Taxonomy" id="1566151"/>
    <lineage>
        <taxon>Eukaryota</taxon>
        <taxon>Metazoa</taxon>
        <taxon>Chordata</taxon>
        <taxon>Craniata</taxon>
        <taxon>Vertebrata</taxon>
        <taxon>Euteleostomi</taxon>
        <taxon>Archelosauria</taxon>
        <taxon>Archosauria</taxon>
        <taxon>Dinosauria</taxon>
        <taxon>Saurischia</taxon>
        <taxon>Theropoda</taxon>
        <taxon>Coelurosauria</taxon>
        <taxon>Aves</taxon>
        <taxon>Neognathae</taxon>
        <taxon>Neoaves</taxon>
        <taxon>Telluraves</taxon>
        <taxon>Australaves</taxon>
        <taxon>Passeriformes</taxon>
        <taxon>Thamnophilidae</taxon>
        <taxon>Willisornis</taxon>
    </lineage>
</organism>
<accession>A0ABQ9DFG7</accession>